<evidence type="ECO:0000256" key="1">
    <source>
        <dbReference type="SAM" id="MobiDB-lite"/>
    </source>
</evidence>
<evidence type="ECO:0000313" key="3">
    <source>
        <dbReference type="Proteomes" id="UP000009374"/>
    </source>
</evidence>
<accession>C6I161</accession>
<feature type="compositionally biased region" description="Polar residues" evidence="1">
    <location>
        <begin position="16"/>
        <end position="25"/>
    </location>
</feature>
<organism evidence="2 3">
    <name type="scientific">Leptospirillum ferrodiazotrophum</name>
    <dbReference type="NCBI Taxonomy" id="412449"/>
    <lineage>
        <taxon>Bacteria</taxon>
        <taxon>Pseudomonadati</taxon>
        <taxon>Nitrospirota</taxon>
        <taxon>Nitrospiria</taxon>
        <taxon>Nitrospirales</taxon>
        <taxon>Nitrospiraceae</taxon>
        <taxon>Leptospirillum</taxon>
    </lineage>
</organism>
<evidence type="ECO:0000313" key="2">
    <source>
        <dbReference type="EMBL" id="EES51393.1"/>
    </source>
</evidence>
<sequence>MDKKSSTVNKQELDKNNSSFKNGQKNIEAFSRPKTERPPAIKFFPGEDPFYGERSLYVDLPPFTAKYSSLRNLVTPESWKKIVNLVLSRAEKKCELCGLFESKCTPKKLEVHSRWHFSLSKNPLTTKTGIQTLKRLIALCPKCYQVTNFDMVKDSSKENEAVLYLAERNKWPRHMALKHIKEAFVTRDFMSRVPGFNIDMHVFDGCEWFVPKNSGDKI</sequence>
<protein>
    <submittedName>
        <fullName evidence="2">Uncharacterized protein</fullName>
    </submittedName>
</protein>
<dbReference type="EMBL" id="GG693892">
    <property type="protein sequence ID" value="EES51393.1"/>
    <property type="molecule type" value="Genomic_DNA"/>
</dbReference>
<keyword evidence="3" id="KW-1185">Reference proteome</keyword>
<reference evidence="2 3" key="1">
    <citation type="journal article" date="2009" name="Appl. Environ. Microbiol.">
        <title>Community genomic and proteomic analyses of chemoautotrophic iron-oxidizing "Leptospirillum rubarum" (Group II) and "Leptospirillum ferrodiazotrophum" (Group III) bacteria in acid mine drainage biofilms.</title>
        <authorList>
            <person name="Goltsman D.S."/>
            <person name="Denef V.J."/>
            <person name="Singer S.W."/>
            <person name="VerBerkmoes N.C."/>
            <person name="Lefsrud M."/>
            <person name="Mueller R.S."/>
            <person name="Dick G.J."/>
            <person name="Sun C.L."/>
            <person name="Wheeler K.E."/>
            <person name="Zemla A."/>
            <person name="Baker B.J."/>
            <person name="Hauser L."/>
            <person name="Land M."/>
            <person name="Shah M.B."/>
            <person name="Thelen M.P."/>
            <person name="Hettich R.L."/>
            <person name="Banfield J.F."/>
        </authorList>
    </citation>
    <scope>NUCLEOTIDE SEQUENCE [LARGE SCALE GENOMIC DNA]</scope>
</reference>
<name>C6I161_9BACT</name>
<feature type="compositionally biased region" description="Basic and acidic residues" evidence="1">
    <location>
        <begin position="1"/>
        <end position="15"/>
    </location>
</feature>
<dbReference type="AlphaFoldDB" id="C6I161"/>
<gene>
    <name evidence="2" type="ORF">UBAL3_96780002</name>
</gene>
<dbReference type="Proteomes" id="UP000009374">
    <property type="component" value="Unassembled WGS sequence"/>
</dbReference>
<proteinExistence type="predicted"/>
<feature type="region of interest" description="Disordered" evidence="1">
    <location>
        <begin position="1"/>
        <end position="38"/>
    </location>
</feature>